<feature type="compositionally biased region" description="Basic residues" evidence="1">
    <location>
        <begin position="575"/>
        <end position="602"/>
    </location>
</feature>
<feature type="compositionally biased region" description="Basic residues" evidence="1">
    <location>
        <begin position="549"/>
        <end position="561"/>
    </location>
</feature>
<feature type="compositionally biased region" description="Basic and acidic residues" evidence="1">
    <location>
        <begin position="617"/>
        <end position="626"/>
    </location>
</feature>
<feature type="non-terminal residue" evidence="2">
    <location>
        <position position="655"/>
    </location>
</feature>
<evidence type="ECO:0000313" key="2">
    <source>
        <dbReference type="EMBL" id="CAA9212567.1"/>
    </source>
</evidence>
<keyword evidence="2" id="KW-0456">Lyase</keyword>
<dbReference type="EMBL" id="CADCTG010000021">
    <property type="protein sequence ID" value="CAA9212567.1"/>
    <property type="molecule type" value="Genomic_DNA"/>
</dbReference>
<feature type="non-terminal residue" evidence="2">
    <location>
        <position position="1"/>
    </location>
</feature>
<evidence type="ECO:0000256" key="1">
    <source>
        <dbReference type="SAM" id="MobiDB-lite"/>
    </source>
</evidence>
<proteinExistence type="predicted"/>
<reference evidence="2" key="1">
    <citation type="submission" date="2020-02" db="EMBL/GenBank/DDBJ databases">
        <authorList>
            <person name="Meier V. D."/>
        </authorList>
    </citation>
    <scope>NUCLEOTIDE SEQUENCE</scope>
    <source>
        <strain evidence="2">AVDCRST_MAG08</strain>
    </source>
</reference>
<feature type="region of interest" description="Disordered" evidence="1">
    <location>
        <begin position="490"/>
        <end position="633"/>
    </location>
</feature>
<feature type="region of interest" description="Disordered" evidence="1">
    <location>
        <begin position="91"/>
        <end position="112"/>
    </location>
</feature>
<accession>A0A6J4H3T6</accession>
<protein>
    <submittedName>
        <fullName evidence="2">Cytochrome c heme lyase subunit CcmF</fullName>
    </submittedName>
</protein>
<name>A0A6J4H3T6_9PROT</name>
<dbReference type="GO" id="GO:0016829">
    <property type="term" value="F:lyase activity"/>
    <property type="evidence" value="ECO:0007669"/>
    <property type="project" value="UniProtKB-KW"/>
</dbReference>
<organism evidence="2">
    <name type="scientific">uncultured Acetobacteraceae bacterium</name>
    <dbReference type="NCBI Taxonomy" id="169975"/>
    <lineage>
        <taxon>Bacteria</taxon>
        <taxon>Pseudomonadati</taxon>
        <taxon>Pseudomonadota</taxon>
        <taxon>Alphaproteobacteria</taxon>
        <taxon>Acetobacterales</taxon>
        <taxon>Acetobacteraceae</taxon>
        <taxon>environmental samples</taxon>
    </lineage>
</organism>
<dbReference type="AlphaFoldDB" id="A0A6J4H3T6"/>
<feature type="compositionally biased region" description="Low complexity" evidence="1">
    <location>
        <begin position="605"/>
        <end position="616"/>
    </location>
</feature>
<sequence length="655" mass="66411">DTGTGPFRVGAGVGAVLRASGVRLGRALARDAALDGGHAAARRRRPVGDRRRLRLLDVELRRQRHLGAERRAEQPLGEADALQAHRHLGEPRGLHGAVGADPGAVRRGGGGVRARPAFGAQGTGAGGTGLGGGGLLRLHPRHVESLRPALAAAAGWAGAQSGAARPRLGLSPAAALPGLRRLRRDLRVRRCCADRGAGGRGLGTLGAALGFGGVELPDARHRARLLVGVLRAGLGRVLVLGPGGERLAPALAGRLRLAALRRRRGEAGGAEDLDGVPGLARLRLVLARHLPGAVGRAELSPLLRQRPDARRVHPRLADALCGRGLRAVRVAGGGDDACRRVRAAFPRRRAGAEQPAAVLDRGGGAGGHAVSDVRGPLAGAEDLGRAALLQHGPPAAGGAVDRRHGGGRGAAVEAGEAVPGLAAAVVGGARRLRRAAAVLGAGGRADRAGAGLRGGGLGGAGRSGRRFGPLGVVLAAPRGVGARPRPAALRLGRSGGARGHGCADPRLGRHGPRHRPAGAAQAGRERGTGRLHLAAGRAGERAGAELHRAARQRHRAGRRAAGRGAGAGEAELPRGPRHHHGGRHPHHGAVRPLRRAGRRAGRRGGAAAAPQPVGAVDLDRRRDHGAGRRAVAVRPTGARCCAGAESGARRRGTGV</sequence>
<gene>
    <name evidence="2" type="ORF">AVDCRST_MAG08-203</name>
</gene>
<feature type="compositionally biased region" description="Basic and acidic residues" evidence="1">
    <location>
        <begin position="538"/>
        <end position="548"/>
    </location>
</feature>